<dbReference type="RefSeq" id="WP_202935572.1">
    <property type="nucleotide sequence ID" value="NZ_JAYRDL010000005.1"/>
</dbReference>
<organism evidence="1 2">
    <name type="scientific">Pseudoxanthomonas kaohsiungensis</name>
    <dbReference type="NCBI Taxonomy" id="283923"/>
    <lineage>
        <taxon>Bacteria</taxon>
        <taxon>Pseudomonadati</taxon>
        <taxon>Pseudomonadota</taxon>
        <taxon>Gammaproteobacteria</taxon>
        <taxon>Lysobacterales</taxon>
        <taxon>Lysobacteraceae</taxon>
        <taxon>Pseudoxanthomonas</taxon>
    </lineage>
</organism>
<accession>A0ABW3LV36</accession>
<evidence type="ECO:0000313" key="2">
    <source>
        <dbReference type="Proteomes" id="UP001597033"/>
    </source>
</evidence>
<name>A0ABW3LV36_9GAMM</name>
<proteinExistence type="predicted"/>
<protein>
    <submittedName>
        <fullName evidence="1">Uncharacterized protein</fullName>
    </submittedName>
</protein>
<gene>
    <name evidence="1" type="ORF">ACFQ2N_05775</name>
</gene>
<reference evidence="2" key="1">
    <citation type="journal article" date="2019" name="Int. J. Syst. Evol. Microbiol.">
        <title>The Global Catalogue of Microorganisms (GCM) 10K type strain sequencing project: providing services to taxonomists for standard genome sequencing and annotation.</title>
        <authorList>
            <consortium name="The Broad Institute Genomics Platform"/>
            <consortium name="The Broad Institute Genome Sequencing Center for Infectious Disease"/>
            <person name="Wu L."/>
            <person name="Ma J."/>
        </authorList>
    </citation>
    <scope>NUCLEOTIDE SEQUENCE [LARGE SCALE GENOMIC DNA]</scope>
    <source>
        <strain evidence="2">CCUG 55854</strain>
    </source>
</reference>
<sequence>MNALEHNSPTDFASDSSLLEGLYQLVVNGHTDGWEFEQLDSVVYERLKHAYAVTN</sequence>
<evidence type="ECO:0000313" key="1">
    <source>
        <dbReference type="EMBL" id="MFD1041855.1"/>
    </source>
</evidence>
<comment type="caution">
    <text evidence="1">The sequence shown here is derived from an EMBL/GenBank/DDBJ whole genome shotgun (WGS) entry which is preliminary data.</text>
</comment>
<dbReference type="Proteomes" id="UP001597033">
    <property type="component" value="Unassembled WGS sequence"/>
</dbReference>
<dbReference type="EMBL" id="JBHTKN010000003">
    <property type="protein sequence ID" value="MFD1041855.1"/>
    <property type="molecule type" value="Genomic_DNA"/>
</dbReference>
<keyword evidence="2" id="KW-1185">Reference proteome</keyword>